<sequence>MMRPGSQVAFISLAPLLEHPYPVGKKHAGSDGNAPGQKRKRKEVCSSLAKKAKKWAVTPPNYHATQSAAESEATQRQA</sequence>
<name>A0A8J5WS36_ZIZPA</name>
<evidence type="ECO:0000256" key="1">
    <source>
        <dbReference type="SAM" id="MobiDB-lite"/>
    </source>
</evidence>
<keyword evidence="3" id="KW-1185">Reference proteome</keyword>
<evidence type="ECO:0000313" key="3">
    <source>
        <dbReference type="Proteomes" id="UP000729402"/>
    </source>
</evidence>
<evidence type="ECO:0000313" key="2">
    <source>
        <dbReference type="EMBL" id="KAG8095798.1"/>
    </source>
</evidence>
<reference evidence="2" key="1">
    <citation type="journal article" date="2021" name="bioRxiv">
        <title>Whole Genome Assembly and Annotation of Northern Wild Rice, Zizania palustris L., Supports a Whole Genome Duplication in the Zizania Genus.</title>
        <authorList>
            <person name="Haas M."/>
            <person name="Kono T."/>
            <person name="Macchietto M."/>
            <person name="Millas R."/>
            <person name="McGilp L."/>
            <person name="Shao M."/>
            <person name="Duquette J."/>
            <person name="Hirsch C.N."/>
            <person name="Kimball J."/>
        </authorList>
    </citation>
    <scope>NUCLEOTIDE SEQUENCE</scope>
    <source>
        <tissue evidence="2">Fresh leaf tissue</tissue>
    </source>
</reference>
<feature type="compositionally biased region" description="Polar residues" evidence="1">
    <location>
        <begin position="63"/>
        <end position="78"/>
    </location>
</feature>
<reference evidence="2" key="2">
    <citation type="submission" date="2021-02" db="EMBL/GenBank/DDBJ databases">
        <authorList>
            <person name="Kimball J.A."/>
            <person name="Haas M.W."/>
            <person name="Macchietto M."/>
            <person name="Kono T."/>
            <person name="Duquette J."/>
            <person name="Shao M."/>
        </authorList>
    </citation>
    <scope>NUCLEOTIDE SEQUENCE</scope>
    <source>
        <tissue evidence="2">Fresh leaf tissue</tissue>
    </source>
</reference>
<dbReference type="EMBL" id="JAAALK010000079">
    <property type="protein sequence ID" value="KAG8095798.1"/>
    <property type="molecule type" value="Genomic_DNA"/>
</dbReference>
<protein>
    <submittedName>
        <fullName evidence="2">Uncharacterized protein</fullName>
    </submittedName>
</protein>
<dbReference type="AlphaFoldDB" id="A0A8J5WS36"/>
<accession>A0A8J5WS36</accession>
<feature type="region of interest" description="Disordered" evidence="1">
    <location>
        <begin position="21"/>
        <end position="78"/>
    </location>
</feature>
<proteinExistence type="predicted"/>
<dbReference type="Proteomes" id="UP000729402">
    <property type="component" value="Unassembled WGS sequence"/>
</dbReference>
<gene>
    <name evidence="2" type="ORF">GUJ93_ZPchr0013g33796</name>
</gene>
<organism evidence="2 3">
    <name type="scientific">Zizania palustris</name>
    <name type="common">Northern wild rice</name>
    <dbReference type="NCBI Taxonomy" id="103762"/>
    <lineage>
        <taxon>Eukaryota</taxon>
        <taxon>Viridiplantae</taxon>
        <taxon>Streptophyta</taxon>
        <taxon>Embryophyta</taxon>
        <taxon>Tracheophyta</taxon>
        <taxon>Spermatophyta</taxon>
        <taxon>Magnoliopsida</taxon>
        <taxon>Liliopsida</taxon>
        <taxon>Poales</taxon>
        <taxon>Poaceae</taxon>
        <taxon>BOP clade</taxon>
        <taxon>Oryzoideae</taxon>
        <taxon>Oryzeae</taxon>
        <taxon>Zizaniinae</taxon>
        <taxon>Zizania</taxon>
    </lineage>
</organism>
<comment type="caution">
    <text evidence="2">The sequence shown here is derived from an EMBL/GenBank/DDBJ whole genome shotgun (WGS) entry which is preliminary data.</text>
</comment>